<evidence type="ECO:0000313" key="1">
    <source>
        <dbReference type="EMBL" id="CAJ2631346.1"/>
    </source>
</evidence>
<organism evidence="1 2">
    <name type="scientific">Trifolium pratense</name>
    <name type="common">Red clover</name>
    <dbReference type="NCBI Taxonomy" id="57577"/>
    <lineage>
        <taxon>Eukaryota</taxon>
        <taxon>Viridiplantae</taxon>
        <taxon>Streptophyta</taxon>
        <taxon>Embryophyta</taxon>
        <taxon>Tracheophyta</taxon>
        <taxon>Spermatophyta</taxon>
        <taxon>Magnoliopsida</taxon>
        <taxon>eudicotyledons</taxon>
        <taxon>Gunneridae</taxon>
        <taxon>Pentapetalae</taxon>
        <taxon>rosids</taxon>
        <taxon>fabids</taxon>
        <taxon>Fabales</taxon>
        <taxon>Fabaceae</taxon>
        <taxon>Papilionoideae</taxon>
        <taxon>50 kb inversion clade</taxon>
        <taxon>NPAAA clade</taxon>
        <taxon>Hologalegina</taxon>
        <taxon>IRL clade</taxon>
        <taxon>Trifolieae</taxon>
        <taxon>Trifolium</taxon>
    </lineage>
</organism>
<protein>
    <submittedName>
        <fullName evidence="1">Uncharacterized protein</fullName>
    </submittedName>
</protein>
<accession>A0ACB0IH21</accession>
<keyword evidence="2" id="KW-1185">Reference proteome</keyword>
<proteinExistence type="predicted"/>
<comment type="caution">
    <text evidence="1">The sequence shown here is derived from an EMBL/GenBank/DDBJ whole genome shotgun (WGS) entry which is preliminary data.</text>
</comment>
<gene>
    <name evidence="1" type="ORF">MILVUS5_LOCUS2912</name>
</gene>
<sequence>MAAKEKEKNTEINRFEDCEREEENGTLCHSQMPNTSLAELNMLLVILSSYYPTEDEWNEENEQIVRDQVAATKTCISKLETKKREKHEPKLFGKKCFSSRFQTTIKDSRHGRRM</sequence>
<evidence type="ECO:0000313" key="2">
    <source>
        <dbReference type="Proteomes" id="UP001177021"/>
    </source>
</evidence>
<dbReference type="Proteomes" id="UP001177021">
    <property type="component" value="Unassembled WGS sequence"/>
</dbReference>
<name>A0ACB0IH21_TRIPR</name>
<reference evidence="1" key="1">
    <citation type="submission" date="2023-10" db="EMBL/GenBank/DDBJ databases">
        <authorList>
            <person name="Rodriguez Cubillos JULIANA M."/>
            <person name="De Vega J."/>
        </authorList>
    </citation>
    <scope>NUCLEOTIDE SEQUENCE</scope>
</reference>
<dbReference type="EMBL" id="CASHSV030000001">
    <property type="protein sequence ID" value="CAJ2631346.1"/>
    <property type="molecule type" value="Genomic_DNA"/>
</dbReference>